<sequence>MKFDVISFGSAILDVLLKSPDFQVVKAKKAFTQSSLVIPYGVKSEVSDLVMSSGGGGTNTAVGLARLGLKTALVARCGWDFAGKIIRQEIKREKVFDEFLVQLEDEKTDYSTILIGPDGNRTILVWRGGTRLEANVIDFKKLNSFWFYIASLEGNLDLLQRLVDYAQKNHIKVAINPGKREIKEKEKLISLLQKVEVLIVNQEEVKLLGDLSSLTKTMVAITAGEKGVVLKIPGKGQLEMLGFKVKMVDQTGAGDGFGAGFIGGLAKGLEIEKALKLGVANGASVVTKIGAKEGLIEQQEVDYWLEKPLKCQWQKK</sequence>
<dbReference type="PANTHER" id="PTHR10584:SF166">
    <property type="entry name" value="RIBOKINASE"/>
    <property type="match status" value="1"/>
</dbReference>
<evidence type="ECO:0000313" key="6">
    <source>
        <dbReference type="Proteomes" id="UP000229753"/>
    </source>
</evidence>
<dbReference type="PRINTS" id="PR00990">
    <property type="entry name" value="RIBOKINASE"/>
</dbReference>
<proteinExistence type="inferred from homology"/>
<protein>
    <recommendedName>
        <fullName evidence="4">Carbohydrate kinase PfkB domain-containing protein</fullName>
    </recommendedName>
</protein>
<evidence type="ECO:0000256" key="3">
    <source>
        <dbReference type="ARBA" id="ARBA00022777"/>
    </source>
</evidence>
<feature type="domain" description="Carbohydrate kinase PfkB" evidence="4">
    <location>
        <begin position="36"/>
        <end position="294"/>
    </location>
</feature>
<dbReference type="SUPFAM" id="SSF53613">
    <property type="entry name" value="Ribokinase-like"/>
    <property type="match status" value="1"/>
</dbReference>
<dbReference type="InterPro" id="IPR002173">
    <property type="entry name" value="Carboh/pur_kinase_PfkB_CS"/>
</dbReference>
<keyword evidence="2" id="KW-0808">Transferase</keyword>
<dbReference type="InterPro" id="IPR011611">
    <property type="entry name" value="PfkB_dom"/>
</dbReference>
<name>A0A2M7TMB2_9BACT</name>
<evidence type="ECO:0000259" key="4">
    <source>
        <dbReference type="Pfam" id="PF00294"/>
    </source>
</evidence>
<dbReference type="Proteomes" id="UP000229753">
    <property type="component" value="Unassembled WGS sequence"/>
</dbReference>
<evidence type="ECO:0000256" key="2">
    <source>
        <dbReference type="ARBA" id="ARBA00022679"/>
    </source>
</evidence>
<dbReference type="Gene3D" id="3.40.1190.20">
    <property type="match status" value="1"/>
</dbReference>
<dbReference type="PANTHER" id="PTHR10584">
    <property type="entry name" value="SUGAR KINASE"/>
    <property type="match status" value="1"/>
</dbReference>
<dbReference type="PROSITE" id="PS00583">
    <property type="entry name" value="PFKB_KINASES_1"/>
    <property type="match status" value="1"/>
</dbReference>
<keyword evidence="3" id="KW-0418">Kinase</keyword>
<dbReference type="EMBL" id="PFNO01000129">
    <property type="protein sequence ID" value="PIZ48317.1"/>
    <property type="molecule type" value="Genomic_DNA"/>
</dbReference>
<reference evidence="6" key="1">
    <citation type="submission" date="2017-09" db="EMBL/GenBank/DDBJ databases">
        <title>Depth-based differentiation of microbial function through sediment-hosted aquifers and enrichment of novel symbionts in the deep terrestrial subsurface.</title>
        <authorList>
            <person name="Probst A.J."/>
            <person name="Ladd B."/>
            <person name="Jarett J.K."/>
            <person name="Geller-Mcgrath D.E."/>
            <person name="Sieber C.M.K."/>
            <person name="Emerson J.B."/>
            <person name="Anantharaman K."/>
            <person name="Thomas B.C."/>
            <person name="Malmstrom R."/>
            <person name="Stieglmeier M."/>
            <person name="Klingl A."/>
            <person name="Woyke T."/>
            <person name="Ryan C.M."/>
            <person name="Banfield J.F."/>
        </authorList>
    </citation>
    <scope>NUCLEOTIDE SEQUENCE [LARGE SCALE GENOMIC DNA]</scope>
</reference>
<comment type="similarity">
    <text evidence="1">Belongs to the carbohydrate kinase PfkB family.</text>
</comment>
<dbReference type="Pfam" id="PF00294">
    <property type="entry name" value="PfkB"/>
    <property type="match status" value="1"/>
</dbReference>
<evidence type="ECO:0000256" key="1">
    <source>
        <dbReference type="ARBA" id="ARBA00010688"/>
    </source>
</evidence>
<accession>A0A2M7TMB2</accession>
<gene>
    <name evidence="5" type="ORF">COY29_04020</name>
</gene>
<dbReference type="InterPro" id="IPR029056">
    <property type="entry name" value="Ribokinase-like"/>
</dbReference>
<dbReference type="InterPro" id="IPR002139">
    <property type="entry name" value="Ribo/fructo_kinase"/>
</dbReference>
<evidence type="ECO:0000313" key="5">
    <source>
        <dbReference type="EMBL" id="PIZ48317.1"/>
    </source>
</evidence>
<dbReference type="GO" id="GO:0016301">
    <property type="term" value="F:kinase activity"/>
    <property type="evidence" value="ECO:0007669"/>
    <property type="project" value="UniProtKB-KW"/>
</dbReference>
<dbReference type="GO" id="GO:0006796">
    <property type="term" value="P:phosphate-containing compound metabolic process"/>
    <property type="evidence" value="ECO:0007669"/>
    <property type="project" value="UniProtKB-ARBA"/>
</dbReference>
<dbReference type="AlphaFoldDB" id="A0A2M7TMB2"/>
<organism evidence="5 6">
    <name type="scientific">Candidatus Woesebacteria bacterium CG_4_10_14_0_2_um_filter_39_14</name>
    <dbReference type="NCBI Taxonomy" id="1975054"/>
    <lineage>
        <taxon>Bacteria</taxon>
        <taxon>Candidatus Woeseibacteriota</taxon>
    </lineage>
</organism>
<comment type="caution">
    <text evidence="5">The sequence shown here is derived from an EMBL/GenBank/DDBJ whole genome shotgun (WGS) entry which is preliminary data.</text>
</comment>